<keyword evidence="2" id="KW-0121">Carboxypeptidase</keyword>
<evidence type="ECO:0000313" key="2">
    <source>
        <dbReference type="EMBL" id="HIY87588.1"/>
    </source>
</evidence>
<reference evidence="2" key="1">
    <citation type="journal article" date="2021" name="PeerJ">
        <title>Extensive microbial diversity within the chicken gut microbiome revealed by metagenomics and culture.</title>
        <authorList>
            <person name="Gilroy R."/>
            <person name="Ravi A."/>
            <person name="Getino M."/>
            <person name="Pursley I."/>
            <person name="Horton D.L."/>
            <person name="Alikhan N.F."/>
            <person name="Baker D."/>
            <person name="Gharbi K."/>
            <person name="Hall N."/>
            <person name="Watson M."/>
            <person name="Adriaenssens E.M."/>
            <person name="Foster-Nyarko E."/>
            <person name="Jarju S."/>
            <person name="Secka A."/>
            <person name="Antonio M."/>
            <person name="Oren A."/>
            <person name="Chaudhuri R.R."/>
            <person name="La Ragione R."/>
            <person name="Hildebrand F."/>
            <person name="Pallen M.J."/>
        </authorList>
    </citation>
    <scope>NUCLEOTIDE SEQUENCE</scope>
    <source>
        <strain evidence="2">Gambia2-208</strain>
    </source>
</reference>
<feature type="chain" id="PRO_5039659375" evidence="1">
    <location>
        <begin position="22"/>
        <end position="262"/>
    </location>
</feature>
<proteinExistence type="predicted"/>
<name>A0A9D1ZH22_9BACE</name>
<dbReference type="GO" id="GO:0004180">
    <property type="term" value="F:carboxypeptidase activity"/>
    <property type="evidence" value="ECO:0007669"/>
    <property type="project" value="UniProtKB-KW"/>
</dbReference>
<dbReference type="Gene3D" id="2.60.40.1120">
    <property type="entry name" value="Carboxypeptidase-like, regulatory domain"/>
    <property type="match status" value="1"/>
</dbReference>
<dbReference type="SUPFAM" id="SSF49464">
    <property type="entry name" value="Carboxypeptidase regulatory domain-like"/>
    <property type="match status" value="1"/>
</dbReference>
<dbReference type="InterPro" id="IPR008969">
    <property type="entry name" value="CarboxyPept-like_regulatory"/>
</dbReference>
<dbReference type="EMBL" id="DXCV01000024">
    <property type="protein sequence ID" value="HIY87588.1"/>
    <property type="molecule type" value="Genomic_DNA"/>
</dbReference>
<organism evidence="2 3">
    <name type="scientific">Candidatus Bacteroides pullicola</name>
    <dbReference type="NCBI Taxonomy" id="2838475"/>
    <lineage>
        <taxon>Bacteria</taxon>
        <taxon>Pseudomonadati</taxon>
        <taxon>Bacteroidota</taxon>
        <taxon>Bacteroidia</taxon>
        <taxon>Bacteroidales</taxon>
        <taxon>Bacteroidaceae</taxon>
        <taxon>Bacteroides</taxon>
    </lineage>
</organism>
<keyword evidence="2" id="KW-0378">Hydrolase</keyword>
<protein>
    <submittedName>
        <fullName evidence="2">Carboxypeptidase-like regulatory domain-containing protein</fullName>
    </submittedName>
</protein>
<evidence type="ECO:0000256" key="1">
    <source>
        <dbReference type="SAM" id="SignalP"/>
    </source>
</evidence>
<dbReference type="Proteomes" id="UP000886851">
    <property type="component" value="Unassembled WGS sequence"/>
</dbReference>
<gene>
    <name evidence="2" type="ORF">H9824_02645</name>
</gene>
<keyword evidence="2" id="KW-0645">Protease</keyword>
<feature type="signal peptide" evidence="1">
    <location>
        <begin position="1"/>
        <end position="21"/>
    </location>
</feature>
<evidence type="ECO:0000313" key="3">
    <source>
        <dbReference type="Proteomes" id="UP000886851"/>
    </source>
</evidence>
<keyword evidence="1" id="KW-0732">Signal</keyword>
<dbReference type="Pfam" id="PF13715">
    <property type="entry name" value="CarbopepD_reg_2"/>
    <property type="match status" value="1"/>
</dbReference>
<reference evidence="2" key="2">
    <citation type="submission" date="2021-04" db="EMBL/GenBank/DDBJ databases">
        <authorList>
            <person name="Gilroy R."/>
        </authorList>
    </citation>
    <scope>NUCLEOTIDE SEQUENCE</scope>
    <source>
        <strain evidence="2">Gambia2-208</strain>
    </source>
</reference>
<comment type="caution">
    <text evidence="2">The sequence shown here is derived from an EMBL/GenBank/DDBJ whole genome shotgun (WGS) entry which is preliminary data.</text>
</comment>
<accession>A0A9D1ZH22</accession>
<dbReference type="AlphaFoldDB" id="A0A9D1ZH22"/>
<sequence>MVKRILFLSLFLLIASLAVKAQNVVTGTVVDRDGNPIPGAKVEIVGGTESTITELDGTFSITTELPAEKVRVLYGGMQTKVKKVEPSMVITLRETTWWNREPEKYEWLVSVQGAFPESGVKNPSLGLMLGRVKNIGWYVKGVYSPGKSTEGDYVSYPDDSDMISYWTTGKDKRSFYAVTAGVLVRLQSPVHAYVGAGYASRKVAWELADGTYFKNTEYSYSGFALDYGLLLRIGMVTLNGGVLMSLADGCNFVGNFGIGVTF</sequence>